<dbReference type="InterPro" id="IPR042178">
    <property type="entry name" value="Serpin_sf_1"/>
</dbReference>
<feature type="domain" description="Serpin" evidence="3">
    <location>
        <begin position="60"/>
        <end position="412"/>
    </location>
</feature>
<evidence type="ECO:0000256" key="2">
    <source>
        <dbReference type="SAM" id="SignalP"/>
    </source>
</evidence>
<feature type="chain" id="PRO_5029591408" evidence="2">
    <location>
        <begin position="32"/>
        <end position="414"/>
    </location>
</feature>
<evidence type="ECO:0000313" key="5">
    <source>
        <dbReference type="Proteomes" id="UP000470246"/>
    </source>
</evidence>
<dbReference type="Proteomes" id="UP000470246">
    <property type="component" value="Unassembled WGS sequence"/>
</dbReference>
<dbReference type="SUPFAM" id="SSF56574">
    <property type="entry name" value="Serpins"/>
    <property type="match status" value="1"/>
</dbReference>
<dbReference type="PANTHER" id="PTHR11461:SF211">
    <property type="entry name" value="GH10112P-RELATED"/>
    <property type="match status" value="1"/>
</dbReference>
<dbReference type="InterPro" id="IPR000215">
    <property type="entry name" value="Serpin_fam"/>
</dbReference>
<keyword evidence="2" id="KW-0732">Signal</keyword>
<dbReference type="GO" id="GO:0004867">
    <property type="term" value="F:serine-type endopeptidase inhibitor activity"/>
    <property type="evidence" value="ECO:0007669"/>
    <property type="project" value="InterPro"/>
</dbReference>
<protein>
    <submittedName>
        <fullName evidence="4">Serpin family protein</fullName>
    </submittedName>
</protein>
<reference evidence="4 5" key="1">
    <citation type="submission" date="2020-02" db="EMBL/GenBank/DDBJ databases">
        <title>Geodermatophilus sabuli CPCC 205279 I12A-02694.</title>
        <authorList>
            <person name="Jiang Z."/>
        </authorList>
    </citation>
    <scope>NUCLEOTIDE SEQUENCE [LARGE SCALE GENOMIC DNA]</scope>
    <source>
        <strain evidence="4 5">I12A-02694</strain>
    </source>
</reference>
<dbReference type="AlphaFoldDB" id="A0A7K3VZ51"/>
<dbReference type="Gene3D" id="3.30.497.10">
    <property type="entry name" value="Antithrombin, subunit I, domain 2"/>
    <property type="match status" value="1"/>
</dbReference>
<feature type="signal peptide" evidence="2">
    <location>
        <begin position="1"/>
        <end position="31"/>
    </location>
</feature>
<comment type="caution">
    <text evidence="4">The sequence shown here is derived from an EMBL/GenBank/DDBJ whole genome shotgun (WGS) entry which is preliminary data.</text>
</comment>
<organism evidence="4 5">
    <name type="scientific">Geodermatophilus sabuli</name>
    <dbReference type="NCBI Taxonomy" id="1564158"/>
    <lineage>
        <taxon>Bacteria</taxon>
        <taxon>Bacillati</taxon>
        <taxon>Actinomycetota</taxon>
        <taxon>Actinomycetes</taxon>
        <taxon>Geodermatophilales</taxon>
        <taxon>Geodermatophilaceae</taxon>
        <taxon>Geodermatophilus</taxon>
    </lineage>
</organism>
<name>A0A7K3VZ51_9ACTN</name>
<dbReference type="SMART" id="SM00093">
    <property type="entry name" value="SERPIN"/>
    <property type="match status" value="1"/>
</dbReference>
<dbReference type="RefSeq" id="WP_163481112.1">
    <property type="nucleotide sequence ID" value="NZ_JAAGWF010000008.1"/>
</dbReference>
<dbReference type="Gene3D" id="2.30.39.10">
    <property type="entry name" value="Alpha-1-antitrypsin, domain 1"/>
    <property type="match status" value="1"/>
</dbReference>
<evidence type="ECO:0000259" key="3">
    <source>
        <dbReference type="SMART" id="SM00093"/>
    </source>
</evidence>
<dbReference type="InterPro" id="IPR036186">
    <property type="entry name" value="Serpin_sf"/>
</dbReference>
<dbReference type="InterPro" id="IPR042185">
    <property type="entry name" value="Serpin_sf_2"/>
</dbReference>
<dbReference type="PROSITE" id="PS00284">
    <property type="entry name" value="SERPIN"/>
    <property type="match status" value="1"/>
</dbReference>
<dbReference type="InterPro" id="IPR023796">
    <property type="entry name" value="Serpin_dom"/>
</dbReference>
<evidence type="ECO:0000313" key="4">
    <source>
        <dbReference type="EMBL" id="NEK57921.1"/>
    </source>
</evidence>
<dbReference type="InterPro" id="IPR023795">
    <property type="entry name" value="Serpin_CS"/>
</dbReference>
<proteinExistence type="inferred from homology"/>
<accession>A0A7K3VZ51</accession>
<dbReference type="PANTHER" id="PTHR11461">
    <property type="entry name" value="SERINE PROTEASE INHIBITOR, SERPIN"/>
    <property type="match status" value="1"/>
</dbReference>
<dbReference type="Pfam" id="PF00079">
    <property type="entry name" value="Serpin"/>
    <property type="match status" value="1"/>
</dbReference>
<evidence type="ECO:0000256" key="1">
    <source>
        <dbReference type="RuleBase" id="RU000411"/>
    </source>
</evidence>
<dbReference type="EMBL" id="JAAGWF010000008">
    <property type="protein sequence ID" value="NEK57921.1"/>
    <property type="molecule type" value="Genomic_DNA"/>
</dbReference>
<sequence>MGSGPWRGPRLVVAAAAALALAMCDSTGATAVVHRGTASELARGDLTATDVAAAQTAFGVDLVREICAGRAGGTLLLSPTSAAQALALLHPAATGRTAVDLGALLHLPEWSPDVAAALRDHTGALSALRSDADPDDDDAPDALRVSNRLWTASGLHPDRRYLDDLATAFAAEVRSLDFAEDPRAATAAIDETVEEDTAGLIRGLFDDPLPASTAVVLTNAVHLRARWATPFTGTTEARFAAPSGAVTVGMMRGGSGTAHRIAGWEAVELPYRDGTLAAVAVLPPEDTDPCAVDGALLTDLAAASPEEVDVSLPTMHLEQSHDLLGPLTRLGLPLQGDWSALGRPGLEISQVVQKTYLRVDERGTEAAAATGVAMAVSARAPRRTVVFDRPFLFLLTDTRTRSPLFLAVVSDPTA</sequence>
<gene>
    <name evidence="4" type="ORF">GCU56_08560</name>
</gene>
<dbReference type="GO" id="GO:0005615">
    <property type="term" value="C:extracellular space"/>
    <property type="evidence" value="ECO:0007669"/>
    <property type="project" value="InterPro"/>
</dbReference>
<keyword evidence="5" id="KW-1185">Reference proteome</keyword>
<comment type="similarity">
    <text evidence="1">Belongs to the serpin family.</text>
</comment>